<accession>A0ABQ3YEJ9</accession>
<evidence type="ECO:0000313" key="3">
    <source>
        <dbReference type="Proteomes" id="UP000609879"/>
    </source>
</evidence>
<evidence type="ECO:0000313" key="2">
    <source>
        <dbReference type="EMBL" id="GID78355.1"/>
    </source>
</evidence>
<name>A0ABQ3YEJ9_9ACTN</name>
<sequence>MDGERPAYPGRVNALLPFGARLARLLEHRAMSATALAQAAGIPAGRLDAVLASGQHDKAGAQPDKADGQPQLDEGGGQPDDDLLRRLGPALGLHTSDLFLFAGRTVPDDLAPAQVRRRVNGVVTTHAKLVHTKPAAAARLRRFVDELPVRPVRRTEPFPSDRLGTSPGGILWRLLANRNMRVKAGALMFVGGGPYLSDSTYVMACWGRIPLKESYLNAFARTVGIPVGDLAALLGLRAAETPWSADFSMLPWNVSWPSASVELAWAARRLDDDQIREAVRYAVALDSDTSA</sequence>
<dbReference type="Proteomes" id="UP000609879">
    <property type="component" value="Unassembled WGS sequence"/>
</dbReference>
<evidence type="ECO:0000256" key="1">
    <source>
        <dbReference type="SAM" id="MobiDB-lite"/>
    </source>
</evidence>
<evidence type="ECO:0008006" key="4">
    <source>
        <dbReference type="Google" id="ProtNLM"/>
    </source>
</evidence>
<keyword evidence="3" id="KW-1185">Reference proteome</keyword>
<proteinExistence type="predicted"/>
<feature type="region of interest" description="Disordered" evidence="1">
    <location>
        <begin position="57"/>
        <end position="86"/>
    </location>
</feature>
<organism evidence="2 3">
    <name type="scientific">Paractinoplanes deccanensis</name>
    <dbReference type="NCBI Taxonomy" id="113561"/>
    <lineage>
        <taxon>Bacteria</taxon>
        <taxon>Bacillati</taxon>
        <taxon>Actinomycetota</taxon>
        <taxon>Actinomycetes</taxon>
        <taxon>Micromonosporales</taxon>
        <taxon>Micromonosporaceae</taxon>
        <taxon>Paractinoplanes</taxon>
    </lineage>
</organism>
<reference evidence="2 3" key="1">
    <citation type="submission" date="2021-01" db="EMBL/GenBank/DDBJ databases">
        <title>Whole genome shotgun sequence of Actinoplanes deccanensis NBRC 13994.</title>
        <authorList>
            <person name="Komaki H."/>
            <person name="Tamura T."/>
        </authorList>
    </citation>
    <scope>NUCLEOTIDE SEQUENCE [LARGE SCALE GENOMIC DNA]</scope>
    <source>
        <strain evidence="2 3">NBRC 13994</strain>
    </source>
</reference>
<gene>
    <name evidence="2" type="ORF">Ade02nite_69960</name>
</gene>
<feature type="compositionally biased region" description="Basic and acidic residues" evidence="1">
    <location>
        <begin position="57"/>
        <end position="67"/>
    </location>
</feature>
<dbReference type="EMBL" id="BOMI01000145">
    <property type="protein sequence ID" value="GID78355.1"/>
    <property type="molecule type" value="Genomic_DNA"/>
</dbReference>
<comment type="caution">
    <text evidence="2">The sequence shown here is derived from an EMBL/GenBank/DDBJ whole genome shotgun (WGS) entry which is preliminary data.</text>
</comment>
<protein>
    <recommendedName>
        <fullName evidence="4">XRE family transcriptional regulator</fullName>
    </recommendedName>
</protein>